<feature type="compositionally biased region" description="Gly residues" evidence="1">
    <location>
        <begin position="52"/>
        <end position="62"/>
    </location>
</feature>
<accession>A0A392S3Q8</accession>
<dbReference type="AlphaFoldDB" id="A0A392S3Q8"/>
<proteinExistence type="predicted"/>
<feature type="region of interest" description="Disordered" evidence="1">
    <location>
        <begin position="43"/>
        <end position="62"/>
    </location>
</feature>
<dbReference type="Proteomes" id="UP000265520">
    <property type="component" value="Unassembled WGS sequence"/>
</dbReference>
<keyword evidence="3" id="KW-1185">Reference proteome</keyword>
<sequence>MIANRMTTQGERMKPVVIVEKILRSMTPKFNYVRLKSQVEKKDEQALKITGSGRGGGTRGRG</sequence>
<evidence type="ECO:0000256" key="1">
    <source>
        <dbReference type="SAM" id="MobiDB-lite"/>
    </source>
</evidence>
<reference evidence="2 3" key="1">
    <citation type="journal article" date="2018" name="Front. Plant Sci.">
        <title>Red Clover (Trifolium pratense) and Zigzag Clover (T. medium) - A Picture of Genomic Similarities and Differences.</title>
        <authorList>
            <person name="Dluhosova J."/>
            <person name="Istvanek J."/>
            <person name="Nedelnik J."/>
            <person name="Repkova J."/>
        </authorList>
    </citation>
    <scope>NUCLEOTIDE SEQUENCE [LARGE SCALE GENOMIC DNA]</scope>
    <source>
        <strain evidence="3">cv. 10/8</strain>
        <tissue evidence="2">Leaf</tissue>
    </source>
</reference>
<evidence type="ECO:0000313" key="2">
    <source>
        <dbReference type="EMBL" id="MCI43521.1"/>
    </source>
</evidence>
<feature type="non-terminal residue" evidence="2">
    <location>
        <position position="62"/>
    </location>
</feature>
<evidence type="ECO:0000313" key="3">
    <source>
        <dbReference type="Proteomes" id="UP000265520"/>
    </source>
</evidence>
<organism evidence="2 3">
    <name type="scientific">Trifolium medium</name>
    <dbReference type="NCBI Taxonomy" id="97028"/>
    <lineage>
        <taxon>Eukaryota</taxon>
        <taxon>Viridiplantae</taxon>
        <taxon>Streptophyta</taxon>
        <taxon>Embryophyta</taxon>
        <taxon>Tracheophyta</taxon>
        <taxon>Spermatophyta</taxon>
        <taxon>Magnoliopsida</taxon>
        <taxon>eudicotyledons</taxon>
        <taxon>Gunneridae</taxon>
        <taxon>Pentapetalae</taxon>
        <taxon>rosids</taxon>
        <taxon>fabids</taxon>
        <taxon>Fabales</taxon>
        <taxon>Fabaceae</taxon>
        <taxon>Papilionoideae</taxon>
        <taxon>50 kb inversion clade</taxon>
        <taxon>NPAAA clade</taxon>
        <taxon>Hologalegina</taxon>
        <taxon>IRL clade</taxon>
        <taxon>Trifolieae</taxon>
        <taxon>Trifolium</taxon>
    </lineage>
</organism>
<protein>
    <submittedName>
        <fullName evidence="2">Uncharacterized protein</fullName>
    </submittedName>
</protein>
<name>A0A392S3Q8_9FABA</name>
<dbReference type="EMBL" id="LXQA010318487">
    <property type="protein sequence ID" value="MCI43521.1"/>
    <property type="molecule type" value="Genomic_DNA"/>
</dbReference>
<comment type="caution">
    <text evidence="2">The sequence shown here is derived from an EMBL/GenBank/DDBJ whole genome shotgun (WGS) entry which is preliminary data.</text>
</comment>